<sequence length="24" mass="2859">MMRGGRHGPQQAKLRRPQRRNSLK</sequence>
<keyword evidence="2" id="KW-1185">Reference proteome</keyword>
<comment type="caution">
    <text evidence="1">The sequence shown here is derived from an EMBL/GenBank/DDBJ whole genome shotgun (WGS) entry which is preliminary data.</text>
</comment>
<organism evidence="1 2">
    <name type="scientific">Pistacia atlantica</name>
    <dbReference type="NCBI Taxonomy" id="434234"/>
    <lineage>
        <taxon>Eukaryota</taxon>
        <taxon>Viridiplantae</taxon>
        <taxon>Streptophyta</taxon>
        <taxon>Embryophyta</taxon>
        <taxon>Tracheophyta</taxon>
        <taxon>Spermatophyta</taxon>
        <taxon>Magnoliopsida</taxon>
        <taxon>eudicotyledons</taxon>
        <taxon>Gunneridae</taxon>
        <taxon>Pentapetalae</taxon>
        <taxon>rosids</taxon>
        <taxon>malvids</taxon>
        <taxon>Sapindales</taxon>
        <taxon>Anacardiaceae</taxon>
        <taxon>Pistacia</taxon>
    </lineage>
</organism>
<gene>
    <name evidence="1" type="ORF">Patl1_27116</name>
</gene>
<protein>
    <submittedName>
        <fullName evidence="1">Uncharacterized protein</fullName>
    </submittedName>
</protein>
<evidence type="ECO:0000313" key="1">
    <source>
        <dbReference type="EMBL" id="KAJ0093890.1"/>
    </source>
</evidence>
<proteinExistence type="predicted"/>
<dbReference type="EMBL" id="CM047903">
    <property type="protein sequence ID" value="KAJ0093890.1"/>
    <property type="molecule type" value="Genomic_DNA"/>
</dbReference>
<reference evidence="2" key="1">
    <citation type="journal article" date="2023" name="G3 (Bethesda)">
        <title>Genome assembly and association tests identify interacting loci associated with vigor, precocity, and sex in interspecific pistachio rootstocks.</title>
        <authorList>
            <person name="Palmer W."/>
            <person name="Jacygrad E."/>
            <person name="Sagayaradj S."/>
            <person name="Cavanaugh K."/>
            <person name="Han R."/>
            <person name="Bertier L."/>
            <person name="Beede B."/>
            <person name="Kafkas S."/>
            <person name="Golino D."/>
            <person name="Preece J."/>
            <person name="Michelmore R."/>
        </authorList>
    </citation>
    <scope>NUCLEOTIDE SEQUENCE [LARGE SCALE GENOMIC DNA]</scope>
</reference>
<accession>A0ACC1B4R1</accession>
<evidence type="ECO:0000313" key="2">
    <source>
        <dbReference type="Proteomes" id="UP001164250"/>
    </source>
</evidence>
<dbReference type="Proteomes" id="UP001164250">
    <property type="component" value="Chromosome 7"/>
</dbReference>
<name>A0ACC1B4R1_9ROSI</name>